<dbReference type="PANTHER" id="PTHR13878">
    <property type="entry name" value="GULONOLACTONE OXIDASE"/>
    <property type="match status" value="1"/>
</dbReference>
<dbReference type="PROSITE" id="PS51387">
    <property type="entry name" value="FAD_PCMH"/>
    <property type="match status" value="1"/>
</dbReference>
<comment type="caution">
    <text evidence="5">The sequence shown here is derived from an EMBL/GenBank/DDBJ whole genome shotgun (WGS) entry which is preliminary data.</text>
</comment>
<accession>A0A8I3ABW4</accession>
<dbReference type="GO" id="GO:0071949">
    <property type="term" value="F:FAD binding"/>
    <property type="evidence" value="ECO:0007669"/>
    <property type="project" value="InterPro"/>
</dbReference>
<keyword evidence="6" id="KW-1185">Reference proteome</keyword>
<dbReference type="Pfam" id="PF01565">
    <property type="entry name" value="FAD_binding_4"/>
    <property type="match status" value="1"/>
</dbReference>
<evidence type="ECO:0000256" key="3">
    <source>
        <dbReference type="SAM" id="SignalP"/>
    </source>
</evidence>
<dbReference type="Gene3D" id="3.30.465.10">
    <property type="match status" value="2"/>
</dbReference>
<dbReference type="AlphaFoldDB" id="A0A8I3ABW4"/>
<evidence type="ECO:0000256" key="1">
    <source>
        <dbReference type="ARBA" id="ARBA00005466"/>
    </source>
</evidence>
<evidence type="ECO:0000256" key="2">
    <source>
        <dbReference type="ARBA" id="ARBA00023002"/>
    </source>
</evidence>
<dbReference type="InterPro" id="IPR016169">
    <property type="entry name" value="FAD-bd_PCMH_sub2"/>
</dbReference>
<evidence type="ECO:0000313" key="6">
    <source>
        <dbReference type="Proteomes" id="UP000683000"/>
    </source>
</evidence>
<dbReference type="Proteomes" id="UP000683000">
    <property type="component" value="Unassembled WGS sequence"/>
</dbReference>
<comment type="similarity">
    <text evidence="1">Belongs to the oxygen-dependent FAD-linked oxidoreductase family.</text>
</comment>
<feature type="domain" description="FAD-binding PCMH-type" evidence="4">
    <location>
        <begin position="115"/>
        <end position="297"/>
    </location>
</feature>
<evidence type="ECO:0000313" key="5">
    <source>
        <dbReference type="EMBL" id="KAG6379658.1"/>
    </source>
</evidence>
<evidence type="ECO:0000259" key="4">
    <source>
        <dbReference type="PROSITE" id="PS51387"/>
    </source>
</evidence>
<reference evidence="5" key="1">
    <citation type="submission" date="2021-03" db="EMBL/GenBank/DDBJ databases">
        <title>Evolutionary innovations through gain and loss of genes in the ectomycorrhizal Boletales.</title>
        <authorList>
            <person name="Wu G."/>
            <person name="Miyauchi S."/>
            <person name="Morin E."/>
            <person name="Yang Z.-L."/>
            <person name="Xu J."/>
            <person name="Martin F.M."/>
        </authorList>
    </citation>
    <scope>NUCLEOTIDE SEQUENCE</scope>
    <source>
        <strain evidence="5">BR01</strain>
    </source>
</reference>
<gene>
    <name evidence="5" type="ORF">JVT61DRAFT_10178</name>
</gene>
<name>A0A8I3ABW4_9AGAM</name>
<dbReference type="PANTHER" id="PTHR13878:SF91">
    <property type="entry name" value="FAD BINDING DOMAIN PROTEIN (AFU_ORTHOLOGUE AFUA_6G12070)-RELATED"/>
    <property type="match status" value="1"/>
</dbReference>
<dbReference type="OrthoDB" id="9983560at2759"/>
<dbReference type="InterPro" id="IPR050432">
    <property type="entry name" value="FAD-linked_Oxidoreductases_BP"/>
</dbReference>
<keyword evidence="3" id="KW-0732">Signal</keyword>
<dbReference type="InterPro" id="IPR012951">
    <property type="entry name" value="BBE"/>
</dbReference>
<dbReference type="EMBL" id="JAGFBS010000004">
    <property type="protein sequence ID" value="KAG6379658.1"/>
    <property type="molecule type" value="Genomic_DNA"/>
</dbReference>
<organism evidence="5 6">
    <name type="scientific">Boletus reticuloceps</name>
    <dbReference type="NCBI Taxonomy" id="495285"/>
    <lineage>
        <taxon>Eukaryota</taxon>
        <taxon>Fungi</taxon>
        <taxon>Dikarya</taxon>
        <taxon>Basidiomycota</taxon>
        <taxon>Agaricomycotina</taxon>
        <taxon>Agaricomycetes</taxon>
        <taxon>Agaricomycetidae</taxon>
        <taxon>Boletales</taxon>
        <taxon>Boletineae</taxon>
        <taxon>Boletaceae</taxon>
        <taxon>Boletoideae</taxon>
        <taxon>Boletus</taxon>
    </lineage>
</organism>
<protein>
    <recommendedName>
        <fullName evidence="4">FAD-binding PCMH-type domain-containing protein</fullName>
    </recommendedName>
</protein>
<dbReference type="GO" id="GO:0016491">
    <property type="term" value="F:oxidoreductase activity"/>
    <property type="evidence" value="ECO:0007669"/>
    <property type="project" value="UniProtKB-KW"/>
</dbReference>
<feature type="chain" id="PRO_5034363447" description="FAD-binding PCMH-type domain-containing protein" evidence="3">
    <location>
        <begin position="16"/>
        <end position="597"/>
    </location>
</feature>
<dbReference type="InterPro" id="IPR016166">
    <property type="entry name" value="FAD-bd_PCMH"/>
</dbReference>
<sequence length="597" mass="64290">MHKILFFAAPSIAIAQVLQAPYAIPTFTSLSSGTWPSDSEWASLNRSIGGHLQALRPWAAVCYTSDPLYNAEECQLREAVPAALLWSNWESCGYGQGCALNYSNPQPISDATCYQGSTPPYSISVLDAQDASMVVKWASAHNMKVTVKNTGHDYLGRSAAPSTLQVHTHLLDNLSYVPEFVPRGSDASPVPALTMGAGTQIYHIYNYAATNLFSPIIGDCLTVGAAGGYLQGGGHSMLTPVYGLAADNALEFEVVTADGRIRVANEAQNSDLFWALRGGGAGSWGIVTSATIRVHPPVAIVISELSVVPSASQNVTTLGIEFISLLAKYQNGWTSKGIATIFYLFQDQYLLSFYLPDSTADLSELYPFFEELKDRSSSYRVTSNTTLTFPTISAAILQHFGPYIDKTTPYGASNQQNSRLVPKTSIDPSNPSSITAVSEAIWKGLQIVNQPLGSGGGLFGNVPVIVVGSFPAATSHLVNTTGANPGLYTAAWHVFYAASWTLGVDATTNAKVMSAIHNAVSPLTALGIKSSYQNEGDPFEADWQEAFFGYKYAELSSIKLKYDPQNFFTSWKGVASVTDLPAYQCFIDQQNKLLYQA</sequence>
<keyword evidence="2" id="KW-0560">Oxidoreductase</keyword>
<dbReference type="SUPFAM" id="SSF56176">
    <property type="entry name" value="FAD-binding/transporter-associated domain-like"/>
    <property type="match status" value="1"/>
</dbReference>
<feature type="signal peptide" evidence="3">
    <location>
        <begin position="1"/>
        <end position="15"/>
    </location>
</feature>
<dbReference type="Pfam" id="PF08031">
    <property type="entry name" value="BBE"/>
    <property type="match status" value="1"/>
</dbReference>
<dbReference type="InterPro" id="IPR006094">
    <property type="entry name" value="Oxid_FAD_bind_N"/>
</dbReference>
<proteinExistence type="inferred from homology"/>
<dbReference type="InterPro" id="IPR036318">
    <property type="entry name" value="FAD-bd_PCMH-like_sf"/>
</dbReference>